<dbReference type="EMBL" id="CP049886">
    <property type="protein sequence ID" value="QIL46266.1"/>
    <property type="molecule type" value="Genomic_DNA"/>
</dbReference>
<proteinExistence type="predicted"/>
<dbReference type="Proteomes" id="UP000500890">
    <property type="component" value="Chromosome"/>
</dbReference>
<sequence length="57" mass="6709">METTWINNLVAELKETSHDYREKALLAAAQRIYEEQAIRKEQMEGQLDGTLWSPKSW</sequence>
<protein>
    <submittedName>
        <fullName evidence="1">Uncharacterized protein</fullName>
    </submittedName>
</protein>
<dbReference type="KEGG" id="vah:G7081_03875"/>
<dbReference type="RefSeq" id="WP_166007575.1">
    <property type="nucleotide sequence ID" value="NZ_CP049886.1"/>
</dbReference>
<evidence type="ECO:0000313" key="1">
    <source>
        <dbReference type="EMBL" id="QIL46266.1"/>
    </source>
</evidence>
<evidence type="ECO:0000313" key="2">
    <source>
        <dbReference type="Proteomes" id="UP000500890"/>
    </source>
</evidence>
<keyword evidence="2" id="KW-1185">Reference proteome</keyword>
<reference evidence="1 2" key="1">
    <citation type="submission" date="2020-03" db="EMBL/GenBank/DDBJ databases">
        <title>Vagococcus sp. nov., isolated from beetles.</title>
        <authorList>
            <person name="Hyun D.-W."/>
            <person name="Bae J.-W."/>
        </authorList>
    </citation>
    <scope>NUCLEOTIDE SEQUENCE [LARGE SCALE GENOMIC DNA]</scope>
    <source>
        <strain evidence="1 2">HDW17A</strain>
    </source>
</reference>
<name>A0A6G8AMP3_9ENTE</name>
<organism evidence="1 2">
    <name type="scientific">Vagococcus coleopterorum</name>
    <dbReference type="NCBI Taxonomy" id="2714946"/>
    <lineage>
        <taxon>Bacteria</taxon>
        <taxon>Bacillati</taxon>
        <taxon>Bacillota</taxon>
        <taxon>Bacilli</taxon>
        <taxon>Lactobacillales</taxon>
        <taxon>Enterococcaceae</taxon>
        <taxon>Vagococcus</taxon>
    </lineage>
</organism>
<dbReference type="AlphaFoldDB" id="A0A6G8AMP3"/>
<accession>A0A6G8AMP3</accession>
<gene>
    <name evidence="1" type="ORF">G7081_03875</name>
</gene>